<dbReference type="Proteomes" id="UP000236151">
    <property type="component" value="Unassembled WGS sequence"/>
</dbReference>
<dbReference type="InterPro" id="IPR029028">
    <property type="entry name" value="Alpha/beta_knot_MTases"/>
</dbReference>
<dbReference type="KEGG" id="cthd:CDO33_19970"/>
<dbReference type="RefSeq" id="WP_103082686.1">
    <property type="nucleotide sequence ID" value="NZ_CP021850.1"/>
</dbReference>
<dbReference type="NCBIfam" id="NF000985">
    <property type="entry name" value="PRK00103.1-3"/>
    <property type="match status" value="1"/>
</dbReference>
<dbReference type="PANTHER" id="PTHR33603:SF1">
    <property type="entry name" value="RIBOSOMAL RNA LARGE SUBUNIT METHYLTRANSFERASE H"/>
    <property type="match status" value="1"/>
</dbReference>
<dbReference type="AlphaFoldDB" id="A0A2K2F963"/>
<feature type="binding site" evidence="7">
    <location>
        <position position="76"/>
    </location>
    <ligand>
        <name>S-adenosyl-L-methionine</name>
        <dbReference type="ChEBI" id="CHEBI:59789"/>
    </ligand>
</feature>
<keyword evidence="1 7" id="KW-0963">Cytoplasm</keyword>
<dbReference type="GO" id="GO:0005737">
    <property type="term" value="C:cytoplasm"/>
    <property type="evidence" value="ECO:0007669"/>
    <property type="project" value="UniProtKB-SubCell"/>
</dbReference>
<keyword evidence="4 7" id="KW-0808">Transferase</keyword>
<accession>A0A2K2F963</accession>
<dbReference type="GO" id="GO:0070038">
    <property type="term" value="F:rRNA (pseudouridine-N3-)-methyltransferase activity"/>
    <property type="evidence" value="ECO:0007669"/>
    <property type="project" value="UniProtKB-UniRule"/>
</dbReference>
<dbReference type="OrthoDB" id="9806643at2"/>
<dbReference type="EMBL" id="NIOJ01000052">
    <property type="protein sequence ID" value="PNT96235.1"/>
    <property type="molecule type" value="Genomic_DNA"/>
</dbReference>
<dbReference type="Gene3D" id="3.40.1280.10">
    <property type="match status" value="1"/>
</dbReference>
<dbReference type="InterPro" id="IPR003742">
    <property type="entry name" value="RlmH-like"/>
</dbReference>
<keyword evidence="2 7" id="KW-0698">rRNA processing</keyword>
<reference evidence="8 9" key="1">
    <citation type="submission" date="2017-06" db="EMBL/GenBank/DDBJ databases">
        <title>Investigating the central metabolism of Clostridium thermosuccinogenes.</title>
        <authorList>
            <person name="Koendjbiharie J.G."/>
            <person name="van Kranenburg R."/>
        </authorList>
    </citation>
    <scope>NUCLEOTIDE SEQUENCE [LARGE SCALE GENOMIC DNA]</scope>
    <source>
        <strain evidence="8 9">DSM 5806</strain>
    </source>
</reference>
<keyword evidence="3 7" id="KW-0489">Methyltransferase</keyword>
<dbReference type="InterPro" id="IPR029026">
    <property type="entry name" value="tRNA_m1G_MTases_N"/>
</dbReference>
<evidence type="ECO:0000256" key="4">
    <source>
        <dbReference type="ARBA" id="ARBA00022679"/>
    </source>
</evidence>
<comment type="similarity">
    <text evidence="6 7">Belongs to the RNA methyltransferase RlmH family.</text>
</comment>
<name>A0A2K2F963_9CLOT</name>
<feature type="binding site" evidence="7">
    <location>
        <position position="108"/>
    </location>
    <ligand>
        <name>S-adenosyl-L-methionine</name>
        <dbReference type="ChEBI" id="CHEBI:59789"/>
    </ligand>
</feature>
<dbReference type="Pfam" id="PF02590">
    <property type="entry name" value="SPOUT_MTase"/>
    <property type="match status" value="1"/>
</dbReference>
<evidence type="ECO:0000256" key="2">
    <source>
        <dbReference type="ARBA" id="ARBA00022552"/>
    </source>
</evidence>
<dbReference type="PANTHER" id="PTHR33603">
    <property type="entry name" value="METHYLTRANSFERASE"/>
    <property type="match status" value="1"/>
</dbReference>
<keyword evidence="5 7" id="KW-0949">S-adenosyl-L-methionine</keyword>
<comment type="catalytic activity">
    <reaction evidence="7">
        <text>pseudouridine(1915) in 23S rRNA + S-adenosyl-L-methionine = N(3)-methylpseudouridine(1915) in 23S rRNA + S-adenosyl-L-homocysteine + H(+)</text>
        <dbReference type="Rhea" id="RHEA:42752"/>
        <dbReference type="Rhea" id="RHEA-COMP:10221"/>
        <dbReference type="Rhea" id="RHEA-COMP:10222"/>
        <dbReference type="ChEBI" id="CHEBI:15378"/>
        <dbReference type="ChEBI" id="CHEBI:57856"/>
        <dbReference type="ChEBI" id="CHEBI:59789"/>
        <dbReference type="ChEBI" id="CHEBI:65314"/>
        <dbReference type="ChEBI" id="CHEBI:74486"/>
        <dbReference type="EC" id="2.1.1.177"/>
    </reaction>
</comment>
<keyword evidence="9" id="KW-1185">Reference proteome</keyword>
<evidence type="ECO:0000256" key="5">
    <source>
        <dbReference type="ARBA" id="ARBA00022691"/>
    </source>
</evidence>
<dbReference type="CDD" id="cd18081">
    <property type="entry name" value="RlmH-like"/>
    <property type="match status" value="1"/>
</dbReference>
<evidence type="ECO:0000313" key="9">
    <source>
        <dbReference type="Proteomes" id="UP000236151"/>
    </source>
</evidence>
<evidence type="ECO:0000256" key="6">
    <source>
        <dbReference type="ARBA" id="ARBA00038303"/>
    </source>
</evidence>
<evidence type="ECO:0000256" key="3">
    <source>
        <dbReference type="ARBA" id="ARBA00022603"/>
    </source>
</evidence>
<dbReference type="PIRSF" id="PIRSF004505">
    <property type="entry name" value="MT_bac"/>
    <property type="match status" value="1"/>
</dbReference>
<gene>
    <name evidence="7" type="primary">rlmH</name>
    <name evidence="8" type="ORF">CDQ84_15690</name>
</gene>
<dbReference type="SUPFAM" id="SSF75217">
    <property type="entry name" value="alpha/beta knot"/>
    <property type="match status" value="1"/>
</dbReference>
<dbReference type="HAMAP" id="MF_00658">
    <property type="entry name" value="23SrRNA_methyltr_H"/>
    <property type="match status" value="1"/>
</dbReference>
<sequence length="159" mass="18183">MKITVIAVGKLKEKYLKEGINEYVKRLSRFCDIEIQEVGDEQAPENLSPAQEKQIKGKEAERIVKKIKDNSLLIALDVKGQKLDSEGFAEKLQSFFISGHSHITFLIGGSLGLDHELLKRAHMRFSMSDLTFPHQLARLILMEQLFRAFKIINGETYHK</sequence>
<dbReference type="NCBIfam" id="TIGR00246">
    <property type="entry name" value="tRNA_RlmH_YbeA"/>
    <property type="match status" value="1"/>
</dbReference>
<protein>
    <recommendedName>
        <fullName evidence="7">Ribosomal RNA large subunit methyltransferase H</fullName>
        <ecNumber evidence="7">2.1.1.177</ecNumber>
    </recommendedName>
    <alternativeName>
        <fullName evidence="7">23S rRNA (pseudouridine1915-N3)-methyltransferase</fullName>
    </alternativeName>
    <alternativeName>
        <fullName evidence="7">23S rRNA m3Psi1915 methyltransferase</fullName>
    </alternativeName>
    <alternativeName>
        <fullName evidence="7">rRNA (pseudouridine-N3-)-methyltransferase RlmH</fullName>
    </alternativeName>
</protein>
<organism evidence="8 9">
    <name type="scientific">Clostridium thermosuccinogenes</name>
    <dbReference type="NCBI Taxonomy" id="84032"/>
    <lineage>
        <taxon>Bacteria</taxon>
        <taxon>Bacillati</taxon>
        <taxon>Bacillota</taxon>
        <taxon>Clostridia</taxon>
        <taxon>Eubacteriales</taxon>
        <taxon>Clostridiaceae</taxon>
        <taxon>Clostridium</taxon>
    </lineage>
</organism>
<dbReference type="EC" id="2.1.1.177" evidence="7"/>
<evidence type="ECO:0000313" key="8">
    <source>
        <dbReference type="EMBL" id="PNT96235.1"/>
    </source>
</evidence>
<comment type="function">
    <text evidence="7">Specifically methylates the pseudouridine at position 1915 (m3Psi1915) in 23S rRNA.</text>
</comment>
<proteinExistence type="inferred from homology"/>
<evidence type="ECO:0000256" key="1">
    <source>
        <dbReference type="ARBA" id="ARBA00022490"/>
    </source>
</evidence>
<comment type="caution">
    <text evidence="8">The sequence shown here is derived from an EMBL/GenBank/DDBJ whole genome shotgun (WGS) entry which is preliminary data.</text>
</comment>
<evidence type="ECO:0000256" key="7">
    <source>
        <dbReference type="HAMAP-Rule" id="MF_00658"/>
    </source>
</evidence>
<comment type="subcellular location">
    <subcellularLocation>
        <location evidence="7">Cytoplasm</location>
    </subcellularLocation>
</comment>
<feature type="binding site" evidence="7">
    <location>
        <begin position="127"/>
        <end position="132"/>
    </location>
    <ligand>
        <name>S-adenosyl-L-methionine</name>
        <dbReference type="ChEBI" id="CHEBI:59789"/>
    </ligand>
</feature>
<comment type="subunit">
    <text evidence="7">Homodimer.</text>
</comment>